<keyword evidence="4" id="KW-1185">Reference proteome</keyword>
<proteinExistence type="predicted"/>
<evidence type="ECO:0000313" key="4">
    <source>
        <dbReference type="Proteomes" id="UP000316706"/>
    </source>
</evidence>
<feature type="region of interest" description="Disordered" evidence="1">
    <location>
        <begin position="219"/>
        <end position="243"/>
    </location>
</feature>
<feature type="compositionally biased region" description="Basic and acidic residues" evidence="1">
    <location>
        <begin position="168"/>
        <end position="185"/>
    </location>
</feature>
<dbReference type="EMBL" id="VFPO01000001">
    <property type="protein sequence ID" value="TQM67329.1"/>
    <property type="molecule type" value="Genomic_DNA"/>
</dbReference>
<protein>
    <submittedName>
        <fullName evidence="3">Uncharacterized protein</fullName>
    </submittedName>
</protein>
<sequence>MDRGPEIPRGSGDLRNTPPGGTPSPRETPLDGLPAHPPARERPEGRTPPSGAPIPPDAPMRPIVQGPPRRGPGGRPGASEPPHDPHETPSGAQDIPDVWGRPPESGPPSGPGRPGPHGHGPAPEDEGPWGALPEAQDPVLEKAGARFASDQPGPRETAGVEVRLGTRAGERARERERERERERREPRRRGGRGVLAAVGVLVVAGLVAAGLVLTRGADGGGEPQAGGPRTQLQDVEPPPAGKPVEVGTVDGFRYRLAAVRSGLDKEAARAARGSLPPGTTYPYIDYLLSNPTDDEVLLEYPGDVFLKRNLIVRQARGRCEPKLGVPNYMCTPPTQSKVVRRLIGGELIPGDGGDQYMPPKSTYLVRITVQVPVDSDISSRDLRLYVWEQIYRGTNPALLVPFPR</sequence>
<reference evidence="3 4" key="1">
    <citation type="submission" date="2019-06" db="EMBL/GenBank/DDBJ databases">
        <title>Sequencing the genomes of 1000 actinobacteria strains.</title>
        <authorList>
            <person name="Klenk H.-P."/>
        </authorList>
    </citation>
    <scope>NUCLEOTIDE SEQUENCE [LARGE SCALE GENOMIC DNA]</scope>
    <source>
        <strain evidence="3 4">DSM 45043</strain>
    </source>
</reference>
<dbReference type="AlphaFoldDB" id="A0A543I9T0"/>
<dbReference type="Proteomes" id="UP000316706">
    <property type="component" value="Unassembled WGS sequence"/>
</dbReference>
<gene>
    <name evidence="3" type="ORF">FHX41_0936</name>
</gene>
<comment type="caution">
    <text evidence="3">The sequence shown here is derived from an EMBL/GenBank/DDBJ whole genome shotgun (WGS) entry which is preliminary data.</text>
</comment>
<feature type="transmembrane region" description="Helical" evidence="2">
    <location>
        <begin position="193"/>
        <end position="213"/>
    </location>
</feature>
<evidence type="ECO:0000256" key="2">
    <source>
        <dbReference type="SAM" id="Phobius"/>
    </source>
</evidence>
<keyword evidence="2" id="KW-0472">Membrane</keyword>
<feature type="compositionally biased region" description="Pro residues" evidence="1">
    <location>
        <begin position="104"/>
        <end position="114"/>
    </location>
</feature>
<evidence type="ECO:0000256" key="1">
    <source>
        <dbReference type="SAM" id="MobiDB-lite"/>
    </source>
</evidence>
<accession>A0A543I9T0</accession>
<keyword evidence="2" id="KW-1133">Transmembrane helix</keyword>
<organism evidence="3 4">
    <name type="scientific">Actinomadura hallensis</name>
    <dbReference type="NCBI Taxonomy" id="337895"/>
    <lineage>
        <taxon>Bacteria</taxon>
        <taxon>Bacillati</taxon>
        <taxon>Actinomycetota</taxon>
        <taxon>Actinomycetes</taxon>
        <taxon>Streptosporangiales</taxon>
        <taxon>Thermomonosporaceae</taxon>
        <taxon>Actinomadura</taxon>
    </lineage>
</organism>
<keyword evidence="2" id="KW-0812">Transmembrane</keyword>
<feature type="compositionally biased region" description="Pro residues" evidence="1">
    <location>
        <begin position="50"/>
        <end position="59"/>
    </location>
</feature>
<name>A0A543I9T0_9ACTN</name>
<feature type="region of interest" description="Disordered" evidence="1">
    <location>
        <begin position="1"/>
        <end position="190"/>
    </location>
</feature>
<evidence type="ECO:0000313" key="3">
    <source>
        <dbReference type="EMBL" id="TQM67329.1"/>
    </source>
</evidence>